<keyword evidence="3" id="KW-0378">Hydrolase</keyword>
<dbReference type="SUPFAM" id="SSF53474">
    <property type="entry name" value="alpha/beta-Hydrolases"/>
    <property type="match status" value="1"/>
</dbReference>
<dbReference type="AlphaFoldDB" id="A0A1T5NJU7"/>
<evidence type="ECO:0000256" key="2">
    <source>
        <dbReference type="ARBA" id="ARBA00022797"/>
    </source>
</evidence>
<dbReference type="InterPro" id="IPR029058">
    <property type="entry name" value="AB_hydrolase_fold"/>
</dbReference>
<feature type="active site" description="Proton acceptor" evidence="4">
    <location>
        <position position="370"/>
    </location>
</feature>
<keyword evidence="8" id="KW-1185">Reference proteome</keyword>
<feature type="active site" description="Proton donor" evidence="4">
    <location>
        <position position="319"/>
    </location>
</feature>
<accession>A0A1T5NJU7</accession>
<organism evidence="7 8">
    <name type="scientific">Chitinophaga ginsengisegetis</name>
    <dbReference type="NCBI Taxonomy" id="393003"/>
    <lineage>
        <taxon>Bacteria</taxon>
        <taxon>Pseudomonadati</taxon>
        <taxon>Bacteroidota</taxon>
        <taxon>Chitinophagia</taxon>
        <taxon>Chitinophagales</taxon>
        <taxon>Chitinophagaceae</taxon>
        <taxon>Chitinophaga</taxon>
    </lineage>
</organism>
<dbReference type="RefSeq" id="WP_235015891.1">
    <property type="nucleotide sequence ID" value="NZ_FUZZ01000001.1"/>
</dbReference>
<dbReference type="PANTHER" id="PTHR21661">
    <property type="entry name" value="EPOXIDE HYDROLASE 1-RELATED"/>
    <property type="match status" value="1"/>
</dbReference>
<dbReference type="Pfam" id="PF06441">
    <property type="entry name" value="EHN"/>
    <property type="match status" value="1"/>
</dbReference>
<keyword evidence="2" id="KW-0058">Aromatic hydrocarbons catabolism</keyword>
<gene>
    <name evidence="7" type="ORF">SAMN05660461_1928</name>
</gene>
<feature type="chain" id="PRO_5012594806" evidence="5">
    <location>
        <begin position="20"/>
        <end position="394"/>
    </location>
</feature>
<dbReference type="Gene3D" id="3.40.50.1820">
    <property type="entry name" value="alpha/beta hydrolase"/>
    <property type="match status" value="1"/>
</dbReference>
<protein>
    <submittedName>
        <fullName evidence="7">Pimeloyl-ACP methyl ester carboxylesterase</fullName>
    </submittedName>
</protein>
<dbReference type="GO" id="GO:0004301">
    <property type="term" value="F:epoxide hydrolase activity"/>
    <property type="evidence" value="ECO:0007669"/>
    <property type="project" value="TreeGrafter"/>
</dbReference>
<evidence type="ECO:0000256" key="5">
    <source>
        <dbReference type="SAM" id="SignalP"/>
    </source>
</evidence>
<feature type="active site" description="Nucleophile" evidence="4">
    <location>
        <position position="192"/>
    </location>
</feature>
<evidence type="ECO:0000259" key="6">
    <source>
        <dbReference type="Pfam" id="PF06441"/>
    </source>
</evidence>
<dbReference type="STRING" id="393003.SAMN05660461_1928"/>
<dbReference type="InterPro" id="IPR010497">
    <property type="entry name" value="Epoxide_hydro_N"/>
</dbReference>
<dbReference type="GO" id="GO:0097176">
    <property type="term" value="P:epoxide metabolic process"/>
    <property type="evidence" value="ECO:0007669"/>
    <property type="project" value="TreeGrafter"/>
</dbReference>
<evidence type="ECO:0000256" key="4">
    <source>
        <dbReference type="PIRSR" id="PIRSR001112-1"/>
    </source>
</evidence>
<reference evidence="7 8" key="1">
    <citation type="submission" date="2017-02" db="EMBL/GenBank/DDBJ databases">
        <authorList>
            <person name="Peterson S.W."/>
        </authorList>
    </citation>
    <scope>NUCLEOTIDE SEQUENCE [LARGE SCALE GENOMIC DNA]</scope>
    <source>
        <strain evidence="7 8">DSM 18108</strain>
    </source>
</reference>
<sequence length="394" mass="44615">MKQFIILLVIATITVTSHAQTKKNNNMFIVKPFKIDVQQTVLDDLQNRLRQTRWPDAPENIGWQYGTDPEFLKSLVAYWQNGYDWRRQEATLNQFPQFTVEIDGLPIHFLHIKSKNPNARPLLLLHGWPDCFYRFYKVIPLLTDDYDLIVPSIPGFGFSGHVAMTDDGSAKIFATLMKDVLNYQTFLVAGGDVGSGIAKSIANLYPENVTAIHLTDVGYPNGSEDWSTMSKAEQEFGQVIQQWWYREGAYAMLHATKPQTQAYGLNDSPVGLASWIVEKFNTWGTPGGTIEDHFTKDELLTNIMIYWVSQTINSSMRTYAVGSFQQLASGQKVNTPTGVAIFPGDAPTPREWAERKTNLKRFTIMEKGGHFAALEAPELWVKEVDTFFKSIQAK</sequence>
<evidence type="ECO:0000256" key="3">
    <source>
        <dbReference type="ARBA" id="ARBA00022801"/>
    </source>
</evidence>
<feature type="signal peptide" evidence="5">
    <location>
        <begin position="1"/>
        <end position="19"/>
    </location>
</feature>
<dbReference type="Proteomes" id="UP000190166">
    <property type="component" value="Unassembled WGS sequence"/>
</dbReference>
<evidence type="ECO:0000256" key="1">
    <source>
        <dbReference type="ARBA" id="ARBA00010088"/>
    </source>
</evidence>
<comment type="similarity">
    <text evidence="1">Belongs to the peptidase S33 family.</text>
</comment>
<dbReference type="InterPro" id="IPR000639">
    <property type="entry name" value="Epox_hydrolase-like"/>
</dbReference>
<evidence type="ECO:0000313" key="8">
    <source>
        <dbReference type="Proteomes" id="UP000190166"/>
    </source>
</evidence>
<dbReference type="PANTHER" id="PTHR21661:SF35">
    <property type="entry name" value="EPOXIDE HYDROLASE"/>
    <property type="match status" value="1"/>
</dbReference>
<evidence type="ECO:0000313" key="7">
    <source>
        <dbReference type="EMBL" id="SKD00712.1"/>
    </source>
</evidence>
<dbReference type="PRINTS" id="PR00412">
    <property type="entry name" value="EPOXHYDRLASE"/>
</dbReference>
<proteinExistence type="inferred from homology"/>
<dbReference type="PIRSF" id="PIRSF001112">
    <property type="entry name" value="Epoxide_hydrolase"/>
    <property type="match status" value="1"/>
</dbReference>
<keyword evidence="5" id="KW-0732">Signal</keyword>
<feature type="domain" description="Epoxide hydrolase N-terminal" evidence="6">
    <location>
        <begin position="30"/>
        <end position="135"/>
    </location>
</feature>
<dbReference type="EMBL" id="FUZZ01000001">
    <property type="protein sequence ID" value="SKD00712.1"/>
    <property type="molecule type" value="Genomic_DNA"/>
</dbReference>
<name>A0A1T5NJU7_9BACT</name>
<dbReference type="InterPro" id="IPR016292">
    <property type="entry name" value="Epoxide_hydrolase"/>
</dbReference>